<keyword evidence="2" id="KW-0472">Membrane</keyword>
<feature type="compositionally biased region" description="Basic and acidic residues" evidence="1">
    <location>
        <begin position="562"/>
        <end position="573"/>
    </location>
</feature>
<protein>
    <recommendedName>
        <fullName evidence="5">Transmembrane protein</fullName>
    </recommendedName>
</protein>
<keyword evidence="4" id="KW-1185">Reference proteome</keyword>
<accession>A0A9P6EHK9</accession>
<gene>
    <name evidence="3" type="ORF">CPB83DRAFT_853238</name>
</gene>
<feature type="region of interest" description="Disordered" evidence="1">
    <location>
        <begin position="560"/>
        <end position="609"/>
    </location>
</feature>
<comment type="caution">
    <text evidence="3">The sequence shown here is derived from an EMBL/GenBank/DDBJ whole genome shotgun (WGS) entry which is preliminary data.</text>
</comment>
<feature type="region of interest" description="Disordered" evidence="1">
    <location>
        <begin position="38"/>
        <end position="100"/>
    </location>
</feature>
<feature type="region of interest" description="Disordered" evidence="1">
    <location>
        <begin position="497"/>
        <end position="524"/>
    </location>
</feature>
<organism evidence="3 4">
    <name type="scientific">Crepidotus variabilis</name>
    <dbReference type="NCBI Taxonomy" id="179855"/>
    <lineage>
        <taxon>Eukaryota</taxon>
        <taxon>Fungi</taxon>
        <taxon>Dikarya</taxon>
        <taxon>Basidiomycota</taxon>
        <taxon>Agaricomycotina</taxon>
        <taxon>Agaricomycetes</taxon>
        <taxon>Agaricomycetidae</taxon>
        <taxon>Agaricales</taxon>
        <taxon>Agaricineae</taxon>
        <taxon>Crepidotaceae</taxon>
        <taxon>Crepidotus</taxon>
    </lineage>
</organism>
<keyword evidence="2" id="KW-0812">Transmembrane</keyword>
<evidence type="ECO:0000313" key="4">
    <source>
        <dbReference type="Proteomes" id="UP000807306"/>
    </source>
</evidence>
<feature type="compositionally biased region" description="Low complexity" evidence="1">
    <location>
        <begin position="38"/>
        <end position="52"/>
    </location>
</feature>
<keyword evidence="2" id="KW-1133">Transmembrane helix</keyword>
<feature type="region of interest" description="Disordered" evidence="1">
    <location>
        <begin position="399"/>
        <end position="430"/>
    </location>
</feature>
<feature type="compositionally biased region" description="Basic and acidic residues" evidence="1">
    <location>
        <begin position="70"/>
        <end position="81"/>
    </location>
</feature>
<name>A0A9P6EHK9_9AGAR</name>
<dbReference type="Proteomes" id="UP000807306">
    <property type="component" value="Unassembled WGS sequence"/>
</dbReference>
<feature type="compositionally biased region" description="Polar residues" evidence="1">
    <location>
        <begin position="593"/>
        <end position="606"/>
    </location>
</feature>
<evidence type="ECO:0000256" key="2">
    <source>
        <dbReference type="SAM" id="Phobius"/>
    </source>
</evidence>
<proteinExistence type="predicted"/>
<evidence type="ECO:0008006" key="5">
    <source>
        <dbReference type="Google" id="ProtNLM"/>
    </source>
</evidence>
<feature type="transmembrane region" description="Helical" evidence="2">
    <location>
        <begin position="150"/>
        <end position="171"/>
    </location>
</feature>
<dbReference type="EMBL" id="MU157848">
    <property type="protein sequence ID" value="KAF9529109.1"/>
    <property type="molecule type" value="Genomic_DNA"/>
</dbReference>
<feature type="transmembrane region" description="Helical" evidence="2">
    <location>
        <begin position="191"/>
        <end position="213"/>
    </location>
</feature>
<sequence length="629" mass="69035">MAAVYLHNALYSSNSPENPRDNLAHSRNLSSLSNTTLFTSTTHHSHPTEPLLQQVSPVTEEDTDQIASPRNDETVTSRLRWDNSNVPPEHPTPIEKGGCVGGMGGRRGRCRLIQFILEFAMVSWAAYNTIRYFLAFAVYRDPVGQTFCVALGTSAGTSFALTLCTLILSLLRGKLRFSIDDQTFTFIHSFIRFFASICLVGPAIANFVLVFLWRNSPNSALTIQTRCHWDIDVVWSAARDSCSAEAAPAWTWWVVGILIRLVMTIVIVTTISAISILYPDQRPRRRHRHYRPSSHPSIRQHHSASSIPPVPSLTVHHPSETSLNATLVETPMAHHSAVHLAQSRSSEYSAEGSLAEHASFGRSTLAESAEQDRELTGFVDRFRSLISQITLETEEALEIAQSEGASSPNSRDDAPSPTSLPPAYVPDFESPEDEFFYDDQETYDQQRNHERNMFNLPPVPAALGYNEFGLPYPPDENVRILNGLIRRMPTIESMGSGEIGSLGASSSRPNGSMHTSSRPPTRNTLLSWTTTDYEIAASNPPSRSNSLSARAELLAGVLPTTEHGELMNRESGARRPTPPSTPSSMEHPVFLGSTATHESQSTNGSRSTHASYYTASMASSANAGPSSAT</sequence>
<feature type="compositionally biased region" description="Polar residues" evidence="1">
    <location>
        <begin position="503"/>
        <end position="524"/>
    </location>
</feature>
<feature type="transmembrane region" description="Helical" evidence="2">
    <location>
        <begin position="112"/>
        <end position="130"/>
    </location>
</feature>
<feature type="compositionally biased region" description="Basic residues" evidence="1">
    <location>
        <begin position="285"/>
        <end position="302"/>
    </location>
</feature>
<dbReference type="AlphaFoldDB" id="A0A9P6EHK9"/>
<evidence type="ECO:0000313" key="3">
    <source>
        <dbReference type="EMBL" id="KAF9529109.1"/>
    </source>
</evidence>
<feature type="transmembrane region" description="Helical" evidence="2">
    <location>
        <begin position="250"/>
        <end position="278"/>
    </location>
</feature>
<dbReference type="OrthoDB" id="3222669at2759"/>
<reference evidence="3" key="1">
    <citation type="submission" date="2020-11" db="EMBL/GenBank/DDBJ databases">
        <authorList>
            <consortium name="DOE Joint Genome Institute"/>
            <person name="Ahrendt S."/>
            <person name="Riley R."/>
            <person name="Andreopoulos W."/>
            <person name="Labutti K."/>
            <person name="Pangilinan J."/>
            <person name="Ruiz-Duenas F.J."/>
            <person name="Barrasa J.M."/>
            <person name="Sanchez-Garcia M."/>
            <person name="Camarero S."/>
            <person name="Miyauchi S."/>
            <person name="Serrano A."/>
            <person name="Linde D."/>
            <person name="Babiker R."/>
            <person name="Drula E."/>
            <person name="Ayuso-Fernandez I."/>
            <person name="Pacheco R."/>
            <person name="Padilla G."/>
            <person name="Ferreira P."/>
            <person name="Barriuso J."/>
            <person name="Kellner H."/>
            <person name="Castanera R."/>
            <person name="Alfaro M."/>
            <person name="Ramirez L."/>
            <person name="Pisabarro A.G."/>
            <person name="Kuo A."/>
            <person name="Tritt A."/>
            <person name="Lipzen A."/>
            <person name="He G."/>
            <person name="Yan M."/>
            <person name="Ng V."/>
            <person name="Cullen D."/>
            <person name="Martin F."/>
            <person name="Rosso M.-N."/>
            <person name="Henrissat B."/>
            <person name="Hibbett D."/>
            <person name="Martinez A.T."/>
            <person name="Grigoriev I.V."/>
        </authorList>
    </citation>
    <scope>NUCLEOTIDE SEQUENCE</scope>
    <source>
        <strain evidence="3">CBS 506.95</strain>
    </source>
</reference>
<evidence type="ECO:0000256" key="1">
    <source>
        <dbReference type="SAM" id="MobiDB-lite"/>
    </source>
</evidence>
<feature type="region of interest" description="Disordered" evidence="1">
    <location>
        <begin position="285"/>
        <end position="315"/>
    </location>
</feature>